<keyword evidence="1" id="KW-0677">Repeat</keyword>
<dbReference type="Gramene" id="FCD_00014043-RA">
    <property type="protein sequence ID" value="FCD_00014043-RA:cds"/>
    <property type="gene ID" value="FCD_00014043"/>
</dbReference>
<dbReference type="AlphaFoldDB" id="A0AA87Z6V1"/>
<dbReference type="EMBL" id="BTGU01000001">
    <property type="protein sequence ID" value="GMN26914.1"/>
    <property type="molecule type" value="Genomic_DNA"/>
</dbReference>
<reference evidence="5" key="1">
    <citation type="submission" date="2023-07" db="EMBL/GenBank/DDBJ databases">
        <title>draft genome sequence of fig (Ficus carica).</title>
        <authorList>
            <person name="Takahashi T."/>
            <person name="Nishimura K."/>
        </authorList>
    </citation>
    <scope>NUCLEOTIDE SEQUENCE</scope>
</reference>
<dbReference type="GO" id="GO:0000166">
    <property type="term" value="F:nucleotide binding"/>
    <property type="evidence" value="ECO:0007669"/>
    <property type="project" value="UniProtKB-KW"/>
</dbReference>
<dbReference type="Proteomes" id="UP001187192">
    <property type="component" value="Unassembled WGS sequence"/>
</dbReference>
<gene>
    <name evidence="5" type="ORF">TIFTF001_001471</name>
</gene>
<evidence type="ECO:0000259" key="4">
    <source>
        <dbReference type="Pfam" id="PF18052"/>
    </source>
</evidence>
<feature type="domain" description="Disease resistance N-terminal" evidence="4">
    <location>
        <begin position="5"/>
        <end position="47"/>
    </location>
</feature>
<evidence type="ECO:0000256" key="1">
    <source>
        <dbReference type="ARBA" id="ARBA00022737"/>
    </source>
</evidence>
<dbReference type="GO" id="GO:0006952">
    <property type="term" value="P:defense response"/>
    <property type="evidence" value="ECO:0007669"/>
    <property type="project" value="UniProtKB-KW"/>
</dbReference>
<evidence type="ECO:0000313" key="6">
    <source>
        <dbReference type="Proteomes" id="UP001187192"/>
    </source>
</evidence>
<protein>
    <recommendedName>
        <fullName evidence="4">Disease resistance N-terminal domain-containing protein</fullName>
    </recommendedName>
</protein>
<comment type="caution">
    <text evidence="5">The sequence shown here is derived from an EMBL/GenBank/DDBJ whole genome shotgun (WGS) entry which is preliminary data.</text>
</comment>
<keyword evidence="6" id="KW-1185">Reference proteome</keyword>
<evidence type="ECO:0000256" key="2">
    <source>
        <dbReference type="ARBA" id="ARBA00022741"/>
    </source>
</evidence>
<evidence type="ECO:0000313" key="5">
    <source>
        <dbReference type="EMBL" id="GMN26914.1"/>
    </source>
</evidence>
<organism evidence="5 6">
    <name type="scientific">Ficus carica</name>
    <name type="common">Common fig</name>
    <dbReference type="NCBI Taxonomy" id="3494"/>
    <lineage>
        <taxon>Eukaryota</taxon>
        <taxon>Viridiplantae</taxon>
        <taxon>Streptophyta</taxon>
        <taxon>Embryophyta</taxon>
        <taxon>Tracheophyta</taxon>
        <taxon>Spermatophyta</taxon>
        <taxon>Magnoliopsida</taxon>
        <taxon>eudicotyledons</taxon>
        <taxon>Gunneridae</taxon>
        <taxon>Pentapetalae</taxon>
        <taxon>rosids</taxon>
        <taxon>fabids</taxon>
        <taxon>Rosales</taxon>
        <taxon>Moraceae</taxon>
        <taxon>Ficeae</taxon>
        <taxon>Ficus</taxon>
    </lineage>
</organism>
<evidence type="ECO:0000256" key="3">
    <source>
        <dbReference type="ARBA" id="ARBA00022821"/>
    </source>
</evidence>
<keyword evidence="3" id="KW-0611">Plant defense</keyword>
<proteinExistence type="predicted"/>
<accession>A0AA87Z6V1</accession>
<name>A0AA87Z6V1_FICCA</name>
<keyword evidence="2" id="KW-0547">Nucleotide-binding</keyword>
<sequence>MEEAVVSFAIERLGDLLIAEAKFLYGVRGQVEDAKAKLQWMRAFLERCRCLMSEMVMKEFATAFSK</sequence>
<dbReference type="Gene3D" id="1.20.5.4130">
    <property type="match status" value="1"/>
</dbReference>
<dbReference type="InterPro" id="IPR041118">
    <property type="entry name" value="Rx_N"/>
</dbReference>
<dbReference type="Pfam" id="PF18052">
    <property type="entry name" value="Rx_N"/>
    <property type="match status" value="1"/>
</dbReference>